<comment type="caution">
    <text evidence="2">The sequence shown here is derived from an EMBL/GenBank/DDBJ whole genome shotgun (WGS) entry which is preliminary data.</text>
</comment>
<dbReference type="EMBL" id="LABZ01000248">
    <property type="protein sequence ID" value="KMO31311.1"/>
    <property type="molecule type" value="Genomic_DNA"/>
</dbReference>
<evidence type="ECO:0000313" key="3">
    <source>
        <dbReference type="Proteomes" id="UP000036449"/>
    </source>
</evidence>
<feature type="region of interest" description="Disordered" evidence="1">
    <location>
        <begin position="47"/>
        <end position="70"/>
    </location>
</feature>
<reference evidence="2 3" key="1">
    <citation type="submission" date="2015-03" db="EMBL/GenBank/DDBJ databases">
        <title>Genome sequencing of Methylobacterium tarhaniae DSM 25844.</title>
        <authorList>
            <person name="Chaudhry V."/>
            <person name="Patil P.B."/>
        </authorList>
    </citation>
    <scope>NUCLEOTIDE SEQUENCE [LARGE SCALE GENOMIC DNA]</scope>
    <source>
        <strain evidence="2 3">DSM 25844</strain>
    </source>
</reference>
<organism evidence="2 3">
    <name type="scientific">Methylobacterium tarhaniae</name>
    <dbReference type="NCBI Taxonomy" id="1187852"/>
    <lineage>
        <taxon>Bacteria</taxon>
        <taxon>Pseudomonadati</taxon>
        <taxon>Pseudomonadota</taxon>
        <taxon>Alphaproteobacteria</taxon>
        <taxon>Hyphomicrobiales</taxon>
        <taxon>Methylobacteriaceae</taxon>
        <taxon>Methylobacterium</taxon>
    </lineage>
</organism>
<sequence>MLDRCQPIVAAMIVEAGVSVPVAYSLTAILRMELHGLANEAMDHFLHSEHAPDPNSPIDPRPWPGMWPDAPQKPDWPKLAALAEESFDQAACEAHTSALPYFADDTYSTDWVPVAAASPASRP</sequence>
<name>A0A0J6UY51_9HYPH</name>
<evidence type="ECO:0000313" key="2">
    <source>
        <dbReference type="EMBL" id="KMO31311.1"/>
    </source>
</evidence>
<dbReference type="PATRIC" id="fig|1187852.3.peg.3481"/>
<evidence type="ECO:0000256" key="1">
    <source>
        <dbReference type="SAM" id="MobiDB-lite"/>
    </source>
</evidence>
<gene>
    <name evidence="2" type="ORF">VQ03_27345</name>
</gene>
<protein>
    <submittedName>
        <fullName evidence="2">Uncharacterized protein</fullName>
    </submittedName>
</protein>
<accession>A0A0J6UY51</accession>
<dbReference type="Proteomes" id="UP000036449">
    <property type="component" value="Unassembled WGS sequence"/>
</dbReference>
<dbReference type="AlphaFoldDB" id="A0A0J6UY51"/>
<proteinExistence type="predicted"/>
<keyword evidence="3" id="KW-1185">Reference proteome</keyword>
<feature type="compositionally biased region" description="Pro residues" evidence="1">
    <location>
        <begin position="54"/>
        <end position="65"/>
    </location>
</feature>